<keyword evidence="2" id="KW-1185">Reference proteome</keyword>
<sequence>MTTTKYEVDKFIGANNFSLWRIEMTTLLVHQGIVKAINAEALPTVEDAKKKLEIETKAHSVILLSLGDEVLREVADEEKALGLWDKLATICRKKSLANKLYLKKKLYSLRMEEGKELRKYIDDFNKVVLDFNNISAKVDEEDRGYNPTKFSAKII</sequence>
<dbReference type="AlphaFoldDB" id="A0A803NJZ9"/>
<dbReference type="EnsemblPlants" id="evm.model.01.2160">
    <property type="protein sequence ID" value="cds.evm.model.01.2160"/>
    <property type="gene ID" value="evm.TU.01.2160"/>
</dbReference>
<dbReference type="Pfam" id="PF14223">
    <property type="entry name" value="Retrotran_gag_2"/>
    <property type="match status" value="1"/>
</dbReference>
<dbReference type="Proteomes" id="UP000596661">
    <property type="component" value="Chromosome 1"/>
</dbReference>
<dbReference type="Gramene" id="evm.model.01.2160">
    <property type="protein sequence ID" value="cds.evm.model.01.2160"/>
    <property type="gene ID" value="evm.TU.01.2160"/>
</dbReference>
<evidence type="ECO:0000313" key="1">
    <source>
        <dbReference type="EnsemblPlants" id="cds.evm.model.01.2160"/>
    </source>
</evidence>
<dbReference type="OMA" id="GANIQCY"/>
<reference evidence="1" key="1">
    <citation type="submission" date="2018-11" db="EMBL/GenBank/DDBJ databases">
        <authorList>
            <person name="Grassa J C."/>
        </authorList>
    </citation>
    <scope>NUCLEOTIDE SEQUENCE [LARGE SCALE GENOMIC DNA]</scope>
</reference>
<evidence type="ECO:0000313" key="2">
    <source>
        <dbReference type="Proteomes" id="UP000596661"/>
    </source>
</evidence>
<reference evidence="1" key="2">
    <citation type="submission" date="2021-03" db="UniProtKB">
        <authorList>
            <consortium name="EnsemblPlants"/>
        </authorList>
    </citation>
    <scope>IDENTIFICATION</scope>
</reference>
<organism evidence="1 2">
    <name type="scientific">Cannabis sativa</name>
    <name type="common">Hemp</name>
    <name type="synonym">Marijuana</name>
    <dbReference type="NCBI Taxonomy" id="3483"/>
    <lineage>
        <taxon>Eukaryota</taxon>
        <taxon>Viridiplantae</taxon>
        <taxon>Streptophyta</taxon>
        <taxon>Embryophyta</taxon>
        <taxon>Tracheophyta</taxon>
        <taxon>Spermatophyta</taxon>
        <taxon>Magnoliopsida</taxon>
        <taxon>eudicotyledons</taxon>
        <taxon>Gunneridae</taxon>
        <taxon>Pentapetalae</taxon>
        <taxon>rosids</taxon>
        <taxon>fabids</taxon>
        <taxon>Rosales</taxon>
        <taxon>Cannabaceae</taxon>
        <taxon>Cannabis</taxon>
    </lineage>
</organism>
<evidence type="ECO:0008006" key="3">
    <source>
        <dbReference type="Google" id="ProtNLM"/>
    </source>
</evidence>
<dbReference type="EMBL" id="UZAU01000059">
    <property type="status" value="NOT_ANNOTATED_CDS"/>
    <property type="molecule type" value="Genomic_DNA"/>
</dbReference>
<accession>A0A803NJZ9</accession>
<proteinExistence type="predicted"/>
<name>A0A803NJZ9_CANSA</name>
<protein>
    <recommendedName>
        <fullName evidence="3">Retrovirus-related Pol polyprotein from transposon TNT 1-94</fullName>
    </recommendedName>
</protein>